<dbReference type="CDD" id="cd06185">
    <property type="entry name" value="PDR_like"/>
    <property type="match status" value="1"/>
</dbReference>
<dbReference type="InterPro" id="IPR017927">
    <property type="entry name" value="FAD-bd_FR_type"/>
</dbReference>
<dbReference type="PROSITE" id="PS00197">
    <property type="entry name" value="2FE2S_FER_1"/>
    <property type="match status" value="1"/>
</dbReference>
<dbReference type="Gene3D" id="2.40.30.10">
    <property type="entry name" value="Translation factors"/>
    <property type="match status" value="1"/>
</dbReference>
<keyword evidence="3" id="KW-0503">Monooxygenase</keyword>
<dbReference type="InterPro" id="IPR039261">
    <property type="entry name" value="FNR_nucleotide-bd"/>
</dbReference>
<feature type="domain" description="FAD-binding FR-type" evidence="2">
    <location>
        <begin position="1"/>
        <end position="112"/>
    </location>
</feature>
<feature type="domain" description="2Fe-2S ferredoxin-type" evidence="1">
    <location>
        <begin position="240"/>
        <end position="325"/>
    </location>
</feature>
<proteinExistence type="predicted"/>
<dbReference type="GO" id="GO:0004497">
    <property type="term" value="F:monooxygenase activity"/>
    <property type="evidence" value="ECO:0007669"/>
    <property type="project" value="UniProtKB-KW"/>
</dbReference>
<evidence type="ECO:0000259" key="1">
    <source>
        <dbReference type="PROSITE" id="PS51085"/>
    </source>
</evidence>
<dbReference type="EMBL" id="MN079172">
    <property type="protein sequence ID" value="QEA06799.1"/>
    <property type="molecule type" value="Genomic_DNA"/>
</dbReference>
<dbReference type="PRINTS" id="PR00409">
    <property type="entry name" value="PHDIOXRDTASE"/>
</dbReference>
<dbReference type="InterPro" id="IPR001041">
    <property type="entry name" value="2Fe-2S_ferredoxin-type"/>
</dbReference>
<dbReference type="SUPFAM" id="SSF63380">
    <property type="entry name" value="Riboflavin synthase domain-like"/>
    <property type="match status" value="1"/>
</dbReference>
<dbReference type="Pfam" id="PF00175">
    <property type="entry name" value="NAD_binding_1"/>
    <property type="match status" value="1"/>
</dbReference>
<dbReference type="PROSITE" id="PS51384">
    <property type="entry name" value="FAD_FR"/>
    <property type="match status" value="1"/>
</dbReference>
<protein>
    <submittedName>
        <fullName evidence="3">Carnitine monooxygenase reductase subunit</fullName>
        <ecNumber evidence="3">1.14.13.-</ecNumber>
    </submittedName>
</protein>
<dbReference type="InterPro" id="IPR006058">
    <property type="entry name" value="2Fe2S_fd_BS"/>
</dbReference>
<dbReference type="PROSITE" id="PS51085">
    <property type="entry name" value="2FE2S_FER_2"/>
    <property type="match status" value="1"/>
</dbReference>
<evidence type="ECO:0000259" key="2">
    <source>
        <dbReference type="PROSITE" id="PS51384"/>
    </source>
</evidence>
<dbReference type="PANTHER" id="PTHR47354:SF2">
    <property type="entry name" value="BLR2392 PROTEIN"/>
    <property type="match status" value="1"/>
</dbReference>
<reference evidence="3" key="1">
    <citation type="submission" date="2019-06" db="EMBL/GenBank/DDBJ databases">
        <authorList>
            <person name="Murdoch R.W."/>
            <person name="Fathepure B."/>
        </authorList>
    </citation>
    <scope>NUCLEOTIDE SEQUENCE</scope>
</reference>
<sequence length="325" mass="34706">MTKLELEVRAAEWLTPQIRRIELQRAGGGTLPGFTPGAHLRFELPLDGGSGQRQYSLIVTRADAVAMAAPERYVIAVRREADGRGGSAYMHERLQPGDRLTAEGPVNDFPLHEGGGRAVLIAGGIGVTPILSMAAALTAAGRDYRFHYSGRSRGQLAFVDEIRALAGERLSVHADDEPDTALDLDALLAGYGPADHLYVCGPGGMIDALTAGARARGWPPEHVHFELFTAAAPQAGDHAFEVECRASGVTLQVAADQTILEAAEAAGLDPMSDCERGECGVCSTEVIEGEVDHRDHYLSDDEKASNSVMQICISRARGERLVLDL</sequence>
<organism evidence="3">
    <name type="scientific">uncultured organism</name>
    <dbReference type="NCBI Taxonomy" id="155900"/>
    <lineage>
        <taxon>unclassified sequences</taxon>
        <taxon>environmental samples</taxon>
    </lineage>
</organism>
<gene>
    <name evidence="3" type="primary">yeaX</name>
    <name evidence="3" type="ORF">KBTEX_03140</name>
</gene>
<keyword evidence="3" id="KW-0560">Oxidoreductase</keyword>
<dbReference type="InterPro" id="IPR036010">
    <property type="entry name" value="2Fe-2S_ferredoxin-like_sf"/>
</dbReference>
<dbReference type="GO" id="GO:0051537">
    <property type="term" value="F:2 iron, 2 sulfur cluster binding"/>
    <property type="evidence" value="ECO:0007669"/>
    <property type="project" value="InterPro"/>
</dbReference>
<evidence type="ECO:0000313" key="3">
    <source>
        <dbReference type="EMBL" id="QEA06799.1"/>
    </source>
</evidence>
<dbReference type="Gene3D" id="3.40.50.80">
    <property type="entry name" value="Nucleotide-binding domain of ferredoxin-NADP reductase (FNR) module"/>
    <property type="match status" value="1"/>
</dbReference>
<dbReference type="AlphaFoldDB" id="A0A5B8RCD7"/>
<dbReference type="Gene3D" id="3.10.20.30">
    <property type="match status" value="1"/>
</dbReference>
<dbReference type="PANTHER" id="PTHR47354">
    <property type="entry name" value="NADH OXIDOREDUCTASE HCR"/>
    <property type="match status" value="1"/>
</dbReference>
<dbReference type="CDD" id="cd00207">
    <property type="entry name" value="fer2"/>
    <property type="match status" value="1"/>
</dbReference>
<dbReference type="InterPro" id="IPR050415">
    <property type="entry name" value="MRET"/>
</dbReference>
<name>A0A5B8RCD7_9ZZZZ</name>
<dbReference type="Pfam" id="PF00111">
    <property type="entry name" value="Fer2"/>
    <property type="match status" value="1"/>
</dbReference>
<dbReference type="InterPro" id="IPR001433">
    <property type="entry name" value="OxRdtase_FAD/NAD-bd"/>
</dbReference>
<accession>A0A5B8RCD7</accession>
<dbReference type="InterPro" id="IPR012675">
    <property type="entry name" value="Beta-grasp_dom_sf"/>
</dbReference>
<dbReference type="SUPFAM" id="SSF52343">
    <property type="entry name" value="Ferredoxin reductase-like, C-terminal NADP-linked domain"/>
    <property type="match status" value="1"/>
</dbReference>
<dbReference type="EC" id="1.14.13.-" evidence="3"/>
<dbReference type="SUPFAM" id="SSF54292">
    <property type="entry name" value="2Fe-2S ferredoxin-like"/>
    <property type="match status" value="1"/>
</dbReference>
<dbReference type="InterPro" id="IPR017938">
    <property type="entry name" value="Riboflavin_synthase-like_b-brl"/>
</dbReference>